<dbReference type="InterPro" id="IPR041413">
    <property type="entry name" value="MLTR_LBD"/>
</dbReference>
<gene>
    <name evidence="3" type="ORF">GCM10022285_32920</name>
</gene>
<dbReference type="Gene3D" id="3.30.450.180">
    <property type="match status" value="1"/>
</dbReference>
<dbReference type="Pfam" id="PF17765">
    <property type="entry name" value="MLTR_LBD"/>
    <property type="match status" value="1"/>
</dbReference>
<keyword evidence="4" id="KW-1185">Reference proteome</keyword>
<proteinExistence type="predicted"/>
<comment type="caution">
    <text evidence="3">The sequence shown here is derived from an EMBL/GenBank/DDBJ whole genome shotgun (WGS) entry which is preliminary data.</text>
</comment>
<evidence type="ECO:0000259" key="2">
    <source>
        <dbReference type="Pfam" id="PF17765"/>
    </source>
</evidence>
<sequence>MDAIVGRVGAWSVARYADPRTAPPTPPEGATRAHEFTGPGHAAGPGALRPLLDDMHNLPAMILHRRTDILTWNRAAAARCQWTSVLLPPHEHNCIRLVFLPDGFRSLSAD</sequence>
<evidence type="ECO:0000313" key="4">
    <source>
        <dbReference type="Proteomes" id="UP001501845"/>
    </source>
</evidence>
<dbReference type="EMBL" id="BAABBU010000015">
    <property type="protein sequence ID" value="GAA4137140.1"/>
    <property type="molecule type" value="Genomic_DNA"/>
</dbReference>
<evidence type="ECO:0000313" key="3">
    <source>
        <dbReference type="EMBL" id="GAA4137140.1"/>
    </source>
</evidence>
<organism evidence="3 4">
    <name type="scientific">Streptomyces tunisiensis</name>
    <dbReference type="NCBI Taxonomy" id="948699"/>
    <lineage>
        <taxon>Bacteria</taxon>
        <taxon>Bacillati</taxon>
        <taxon>Actinomycetota</taxon>
        <taxon>Actinomycetes</taxon>
        <taxon>Kitasatosporales</taxon>
        <taxon>Streptomycetaceae</taxon>
        <taxon>Streptomyces</taxon>
    </lineage>
</organism>
<dbReference type="Proteomes" id="UP001501845">
    <property type="component" value="Unassembled WGS sequence"/>
</dbReference>
<feature type="region of interest" description="Disordered" evidence="1">
    <location>
        <begin position="16"/>
        <end position="47"/>
    </location>
</feature>
<accession>A0ABP7YJG3</accession>
<feature type="domain" description="MmyB-like transcription regulator ligand binding" evidence="2">
    <location>
        <begin position="47"/>
        <end position="109"/>
    </location>
</feature>
<protein>
    <recommendedName>
        <fullName evidence="2">MmyB-like transcription regulator ligand binding domain-containing protein</fullName>
    </recommendedName>
</protein>
<name>A0ABP7YJG3_9ACTN</name>
<reference evidence="4" key="1">
    <citation type="journal article" date="2019" name="Int. J. Syst. Evol. Microbiol.">
        <title>The Global Catalogue of Microorganisms (GCM) 10K type strain sequencing project: providing services to taxonomists for standard genome sequencing and annotation.</title>
        <authorList>
            <consortium name="The Broad Institute Genomics Platform"/>
            <consortium name="The Broad Institute Genome Sequencing Center for Infectious Disease"/>
            <person name="Wu L."/>
            <person name="Ma J."/>
        </authorList>
    </citation>
    <scope>NUCLEOTIDE SEQUENCE [LARGE SCALE GENOMIC DNA]</scope>
    <source>
        <strain evidence="4">JCM 17589</strain>
    </source>
</reference>
<evidence type="ECO:0000256" key="1">
    <source>
        <dbReference type="SAM" id="MobiDB-lite"/>
    </source>
</evidence>